<keyword evidence="2" id="KW-0812">Transmembrane</keyword>
<dbReference type="RefSeq" id="WP_343883027.1">
    <property type="nucleotide sequence ID" value="NZ_BAAAFO010000003.1"/>
</dbReference>
<feature type="region of interest" description="Disordered" evidence="1">
    <location>
        <begin position="396"/>
        <end position="415"/>
    </location>
</feature>
<keyword evidence="4" id="KW-1185">Reference proteome</keyword>
<reference evidence="4" key="1">
    <citation type="journal article" date="2019" name="Int. J. Syst. Evol. Microbiol.">
        <title>The Global Catalogue of Microorganisms (GCM) 10K type strain sequencing project: providing services to taxonomists for standard genome sequencing and annotation.</title>
        <authorList>
            <consortium name="The Broad Institute Genomics Platform"/>
            <consortium name="The Broad Institute Genome Sequencing Center for Infectious Disease"/>
            <person name="Wu L."/>
            <person name="Ma J."/>
        </authorList>
    </citation>
    <scope>NUCLEOTIDE SEQUENCE [LARGE SCALE GENOMIC DNA]</scope>
    <source>
        <strain evidence="4">JCM 16242</strain>
    </source>
</reference>
<dbReference type="EMBL" id="BAAAFO010000003">
    <property type="protein sequence ID" value="GAA0258124.1"/>
    <property type="molecule type" value="Genomic_DNA"/>
</dbReference>
<protein>
    <recommendedName>
        <fullName evidence="5">Tetratricopeptide repeat protein</fullName>
    </recommendedName>
</protein>
<evidence type="ECO:0000256" key="2">
    <source>
        <dbReference type="SAM" id="Phobius"/>
    </source>
</evidence>
<keyword evidence="2" id="KW-1133">Transmembrane helix</keyword>
<evidence type="ECO:0000256" key="1">
    <source>
        <dbReference type="SAM" id="MobiDB-lite"/>
    </source>
</evidence>
<dbReference type="InterPro" id="IPR011990">
    <property type="entry name" value="TPR-like_helical_dom_sf"/>
</dbReference>
<keyword evidence="2" id="KW-0472">Membrane</keyword>
<feature type="region of interest" description="Disordered" evidence="1">
    <location>
        <begin position="1"/>
        <end position="60"/>
    </location>
</feature>
<feature type="compositionally biased region" description="Basic and acidic residues" evidence="1">
    <location>
        <begin position="1"/>
        <end position="27"/>
    </location>
</feature>
<dbReference type="Gene3D" id="1.25.40.10">
    <property type="entry name" value="Tetratricopeptide repeat domain"/>
    <property type="match status" value="2"/>
</dbReference>
<dbReference type="Proteomes" id="UP001500657">
    <property type="component" value="Unassembled WGS sequence"/>
</dbReference>
<gene>
    <name evidence="3" type="ORF">GCM10009126_24200</name>
</gene>
<proteinExistence type="predicted"/>
<sequence>MSGNRENHENDPRRRTEPTLGDIDRLDAPAPAPASDGLPQVTVEPRVSRGHVRASAPPSAPGRRGWLMAVLLLIVVALVVVVWVKQNDLRGMLPRTELNDVLSRAQQALQDGRLDGQDGTSARELYQAAMALEPDNDAARNGLHQVGRAELSQGDTALQAGQLDQAAQHAAVARELLGGGSDIDRLDHAIEKARAAKLPTDDLVDRARQAYAAGKLDGEQGAGTLYLQVLRANPGNAVAAHGLNQVGDALAEQARKALDAKHDSEAAALIDRLAALLPSHGALPALRAQQAQQRQQNSDALDEAIRQGRAALGEGRISGPGDDTALAHFKAALALDPDSRDARAGLGMVAQAMIVRANAAIDAGDRSQAAGLLDQAAALAPQSADLAAARARIATTDATPSDASTAPATKAAPDDAGLVSPALSAAQQAQITQLLQRAQAAATRGDIMLPPGESAYDLYRQALAIDGNNAEARHGLQALPVQVEKQFNEALAAGRLGAASDMLANLAELAPGDPAQRTLGNRLANAWLDQADRQLASGDRVGAAQSLNSARKLAPDSARVQEMAIRLQGGP</sequence>
<feature type="transmembrane region" description="Helical" evidence="2">
    <location>
        <begin position="65"/>
        <end position="84"/>
    </location>
</feature>
<accession>A0ABP3EEX5</accession>
<organism evidence="3 4">
    <name type="scientific">Rhodanobacter caeni</name>
    <dbReference type="NCBI Taxonomy" id="657654"/>
    <lineage>
        <taxon>Bacteria</taxon>
        <taxon>Pseudomonadati</taxon>
        <taxon>Pseudomonadota</taxon>
        <taxon>Gammaproteobacteria</taxon>
        <taxon>Lysobacterales</taxon>
        <taxon>Rhodanobacteraceae</taxon>
        <taxon>Rhodanobacter</taxon>
    </lineage>
</organism>
<evidence type="ECO:0000313" key="3">
    <source>
        <dbReference type="EMBL" id="GAA0258124.1"/>
    </source>
</evidence>
<evidence type="ECO:0008006" key="5">
    <source>
        <dbReference type="Google" id="ProtNLM"/>
    </source>
</evidence>
<evidence type="ECO:0000313" key="4">
    <source>
        <dbReference type="Proteomes" id="UP001500657"/>
    </source>
</evidence>
<comment type="caution">
    <text evidence="3">The sequence shown here is derived from an EMBL/GenBank/DDBJ whole genome shotgun (WGS) entry which is preliminary data.</text>
</comment>
<dbReference type="SUPFAM" id="SSF48452">
    <property type="entry name" value="TPR-like"/>
    <property type="match status" value="1"/>
</dbReference>
<name>A0ABP3EEX5_9GAMM</name>